<proteinExistence type="predicted"/>
<comment type="caution">
    <text evidence="1">The sequence shown here is derived from an EMBL/GenBank/DDBJ whole genome shotgun (WGS) entry which is preliminary data.</text>
</comment>
<protein>
    <submittedName>
        <fullName evidence="1">AscBF operon repressor</fullName>
    </submittedName>
</protein>
<dbReference type="AlphaFoldDB" id="W1DII8"/>
<evidence type="ECO:0000313" key="1">
    <source>
        <dbReference type="EMBL" id="CDL09436.1"/>
    </source>
</evidence>
<sequence>MPPTRRATFIAFDRFGVAGSNSQGYDFAFATESACAM</sequence>
<dbReference type="Proteomes" id="UP000019183">
    <property type="component" value="Unassembled WGS sequence"/>
</dbReference>
<evidence type="ECO:0000313" key="2">
    <source>
        <dbReference type="Proteomes" id="UP000019183"/>
    </source>
</evidence>
<keyword evidence="2" id="KW-1185">Reference proteome</keyword>
<accession>W1DII8</accession>
<dbReference type="EMBL" id="CBWK010000364">
    <property type="protein sequence ID" value="CDL09436.1"/>
    <property type="molecule type" value="Genomic_DNA"/>
</dbReference>
<reference evidence="1" key="1">
    <citation type="submission" date="2013-10" db="EMBL/GenBank/DDBJ databases">
        <title>Antibiotic resistance diversity of beta-lactamase producers in the General Hospital Vienna.</title>
        <authorList>
            <person name="Barisic I."/>
            <person name="Mitteregger D."/>
            <person name="Hirschl A.M."/>
            <person name="Noehammer C."/>
            <person name="Wiesinger-Mayr H."/>
        </authorList>
    </citation>
    <scope>NUCLEOTIDE SEQUENCE [LARGE SCALE GENOMIC DNA]</scope>
    <source>
        <strain evidence="1">IS43</strain>
    </source>
</reference>
<name>W1DII8_KLEPN</name>
<organism evidence="1 2">
    <name type="scientific">Klebsiella pneumoniae IS43</name>
    <dbReference type="NCBI Taxonomy" id="1432552"/>
    <lineage>
        <taxon>Bacteria</taxon>
        <taxon>Pseudomonadati</taxon>
        <taxon>Pseudomonadota</taxon>
        <taxon>Gammaproteobacteria</taxon>
        <taxon>Enterobacterales</taxon>
        <taxon>Enterobacteriaceae</taxon>
        <taxon>Klebsiella/Raoultella group</taxon>
        <taxon>Klebsiella</taxon>
        <taxon>Klebsiella pneumoniae complex</taxon>
    </lineage>
</organism>